<accession>A0A5B7H2N6</accession>
<gene>
    <name evidence="1" type="ORF">E2C01_058237</name>
</gene>
<dbReference type="EMBL" id="VSRR010021676">
    <property type="protein sequence ID" value="MPC64126.1"/>
    <property type="molecule type" value="Genomic_DNA"/>
</dbReference>
<name>A0A5B7H2N6_PORTR</name>
<keyword evidence="2" id="KW-1185">Reference proteome</keyword>
<proteinExistence type="predicted"/>
<sequence>MKFNMKEWLALEPKVTLDAMKTHAVDYKPDFPQPSLLVFGAGLPLEENVAHLKEWLLRQFLSSTFNTDRYPLWVMQGSPHCIHLKEVV</sequence>
<evidence type="ECO:0000313" key="2">
    <source>
        <dbReference type="Proteomes" id="UP000324222"/>
    </source>
</evidence>
<comment type="caution">
    <text evidence="1">The sequence shown here is derived from an EMBL/GenBank/DDBJ whole genome shotgun (WGS) entry which is preliminary data.</text>
</comment>
<dbReference type="AlphaFoldDB" id="A0A5B7H2N6"/>
<protein>
    <submittedName>
        <fullName evidence="1">Uncharacterized protein</fullName>
    </submittedName>
</protein>
<evidence type="ECO:0000313" key="1">
    <source>
        <dbReference type="EMBL" id="MPC64126.1"/>
    </source>
</evidence>
<dbReference type="Proteomes" id="UP000324222">
    <property type="component" value="Unassembled WGS sequence"/>
</dbReference>
<reference evidence="1 2" key="1">
    <citation type="submission" date="2019-05" db="EMBL/GenBank/DDBJ databases">
        <title>Another draft genome of Portunus trituberculatus and its Hox gene families provides insights of decapod evolution.</title>
        <authorList>
            <person name="Jeong J.-H."/>
            <person name="Song I."/>
            <person name="Kim S."/>
            <person name="Choi T."/>
            <person name="Kim D."/>
            <person name="Ryu S."/>
            <person name="Kim W."/>
        </authorList>
    </citation>
    <scope>NUCLEOTIDE SEQUENCE [LARGE SCALE GENOMIC DNA]</scope>
    <source>
        <tissue evidence="1">Muscle</tissue>
    </source>
</reference>
<organism evidence="1 2">
    <name type="scientific">Portunus trituberculatus</name>
    <name type="common">Swimming crab</name>
    <name type="synonym">Neptunus trituberculatus</name>
    <dbReference type="NCBI Taxonomy" id="210409"/>
    <lineage>
        <taxon>Eukaryota</taxon>
        <taxon>Metazoa</taxon>
        <taxon>Ecdysozoa</taxon>
        <taxon>Arthropoda</taxon>
        <taxon>Crustacea</taxon>
        <taxon>Multicrustacea</taxon>
        <taxon>Malacostraca</taxon>
        <taxon>Eumalacostraca</taxon>
        <taxon>Eucarida</taxon>
        <taxon>Decapoda</taxon>
        <taxon>Pleocyemata</taxon>
        <taxon>Brachyura</taxon>
        <taxon>Eubrachyura</taxon>
        <taxon>Portunoidea</taxon>
        <taxon>Portunidae</taxon>
        <taxon>Portuninae</taxon>
        <taxon>Portunus</taxon>
    </lineage>
</organism>